<protein>
    <submittedName>
        <fullName evidence="2">Uncharacterized protein</fullName>
    </submittedName>
</protein>
<evidence type="ECO:0000313" key="3">
    <source>
        <dbReference type="Proteomes" id="UP001163846"/>
    </source>
</evidence>
<organism evidence="2 3">
    <name type="scientific">Lentinula raphanica</name>
    <dbReference type="NCBI Taxonomy" id="153919"/>
    <lineage>
        <taxon>Eukaryota</taxon>
        <taxon>Fungi</taxon>
        <taxon>Dikarya</taxon>
        <taxon>Basidiomycota</taxon>
        <taxon>Agaricomycotina</taxon>
        <taxon>Agaricomycetes</taxon>
        <taxon>Agaricomycetidae</taxon>
        <taxon>Agaricales</taxon>
        <taxon>Marasmiineae</taxon>
        <taxon>Omphalotaceae</taxon>
        <taxon>Lentinula</taxon>
    </lineage>
</organism>
<feature type="transmembrane region" description="Helical" evidence="1">
    <location>
        <begin position="79"/>
        <end position="97"/>
    </location>
</feature>
<sequence length="186" mass="20813">MSSALRSFFMIAFETSDLILTSIRTIQALRAGGPWRSQRHRLIYLIFEEGILYFCIVTVLTIATVILDLRAPTGFLQRLLDGLTLPLSGAFTARFILHLRAWRRKHAGVYFISTVQDPDVGSEHPTPAFSPPSSGNRTVIDVESSLSRSVPTMSDFGEDPVARVIRQSESGIAVQVDFWIEHHEVI</sequence>
<name>A0AA38PB90_9AGAR</name>
<accession>A0AA38PB90</accession>
<dbReference type="AlphaFoldDB" id="A0AA38PB90"/>
<evidence type="ECO:0000256" key="1">
    <source>
        <dbReference type="SAM" id="Phobius"/>
    </source>
</evidence>
<gene>
    <name evidence="2" type="ORF">F5878DRAFT_120210</name>
</gene>
<reference evidence="2" key="1">
    <citation type="submission" date="2022-08" db="EMBL/GenBank/DDBJ databases">
        <authorList>
            <consortium name="DOE Joint Genome Institute"/>
            <person name="Min B."/>
            <person name="Riley R."/>
            <person name="Sierra-Patev S."/>
            <person name="Naranjo-Ortiz M."/>
            <person name="Looney B."/>
            <person name="Konkel Z."/>
            <person name="Slot J.C."/>
            <person name="Sakamoto Y."/>
            <person name="Steenwyk J.L."/>
            <person name="Rokas A."/>
            <person name="Carro J."/>
            <person name="Camarero S."/>
            <person name="Ferreira P."/>
            <person name="Molpeceres G."/>
            <person name="Ruiz-Duenas F.J."/>
            <person name="Serrano A."/>
            <person name="Henrissat B."/>
            <person name="Drula E."/>
            <person name="Hughes K.W."/>
            <person name="Mata J.L."/>
            <person name="Ishikawa N.K."/>
            <person name="Vargas-Isla R."/>
            <person name="Ushijima S."/>
            <person name="Smith C.A."/>
            <person name="Ahrendt S."/>
            <person name="Andreopoulos W."/>
            <person name="He G."/>
            <person name="Labutti K."/>
            <person name="Lipzen A."/>
            <person name="Ng V."/>
            <person name="Sandor L."/>
            <person name="Barry K."/>
            <person name="Martinez A.T."/>
            <person name="Xiao Y."/>
            <person name="Gibbons J.G."/>
            <person name="Terashima K."/>
            <person name="Hibbett D.S."/>
            <person name="Grigoriev I.V."/>
        </authorList>
    </citation>
    <scope>NUCLEOTIDE SEQUENCE</scope>
    <source>
        <strain evidence="2">TFB9207</strain>
    </source>
</reference>
<keyword evidence="3" id="KW-1185">Reference proteome</keyword>
<evidence type="ECO:0000313" key="2">
    <source>
        <dbReference type="EMBL" id="KAJ3839421.1"/>
    </source>
</evidence>
<keyword evidence="1" id="KW-0472">Membrane</keyword>
<dbReference type="EMBL" id="MU806128">
    <property type="protein sequence ID" value="KAJ3839421.1"/>
    <property type="molecule type" value="Genomic_DNA"/>
</dbReference>
<keyword evidence="1" id="KW-1133">Transmembrane helix</keyword>
<proteinExistence type="predicted"/>
<feature type="transmembrane region" description="Helical" evidence="1">
    <location>
        <begin position="42"/>
        <end position="67"/>
    </location>
</feature>
<comment type="caution">
    <text evidence="2">The sequence shown here is derived from an EMBL/GenBank/DDBJ whole genome shotgun (WGS) entry which is preliminary data.</text>
</comment>
<keyword evidence="1" id="KW-0812">Transmembrane</keyword>
<dbReference type="Proteomes" id="UP001163846">
    <property type="component" value="Unassembled WGS sequence"/>
</dbReference>